<name>A0A7T5UHU7_9BACT</name>
<dbReference type="SUPFAM" id="SSF48179">
    <property type="entry name" value="6-phosphogluconate dehydrogenase C-terminal domain-like"/>
    <property type="match status" value="1"/>
</dbReference>
<dbReference type="InterPro" id="IPR036220">
    <property type="entry name" value="UDP-Glc/GDP-Man_DH_C_sf"/>
</dbReference>
<dbReference type="InterPro" id="IPR014026">
    <property type="entry name" value="UDP-Glc/GDP-Man_DH_dimer"/>
</dbReference>
<reference evidence="6 7" key="1">
    <citation type="submission" date="2020-07" db="EMBL/GenBank/DDBJ databases">
        <title>Huge and variable diversity of episymbiotic CPR bacteria and DPANN archaea in groundwater ecosystems.</title>
        <authorList>
            <person name="He C.Y."/>
            <person name="Keren R."/>
            <person name="Whittaker M."/>
            <person name="Farag I.F."/>
            <person name="Doudna J."/>
            <person name="Cate J.H.D."/>
            <person name="Banfield J.F."/>
        </authorList>
    </citation>
    <scope>NUCLEOTIDE SEQUENCE [LARGE SCALE GENOMIC DNA]</scope>
    <source>
        <strain evidence="6">NC_groundwater_70_Ag_B-0.1um_54_66</strain>
    </source>
</reference>
<dbReference type="InterPro" id="IPR008927">
    <property type="entry name" value="6-PGluconate_DH-like_C_sf"/>
</dbReference>
<dbReference type="PANTHER" id="PTHR43491:SF2">
    <property type="entry name" value="UDP-N-ACETYL-D-MANNOSAMINE DEHYDROGENASE"/>
    <property type="match status" value="1"/>
</dbReference>
<dbReference type="SUPFAM" id="SSF51735">
    <property type="entry name" value="NAD(P)-binding Rossmann-fold domains"/>
    <property type="match status" value="1"/>
</dbReference>
<dbReference type="GO" id="GO:0016628">
    <property type="term" value="F:oxidoreductase activity, acting on the CH-CH group of donors, NAD or NADP as acceptor"/>
    <property type="evidence" value="ECO:0007669"/>
    <property type="project" value="InterPro"/>
</dbReference>
<dbReference type="PANTHER" id="PTHR43491">
    <property type="entry name" value="UDP-N-ACETYL-D-MANNOSAMINE DEHYDROGENASE"/>
    <property type="match status" value="1"/>
</dbReference>
<dbReference type="Pfam" id="PF03720">
    <property type="entry name" value="UDPG_MGDP_dh_C"/>
    <property type="match status" value="1"/>
</dbReference>
<organism evidence="6 7">
    <name type="scientific">Micavibrio aeruginosavorus</name>
    <dbReference type="NCBI Taxonomy" id="349221"/>
    <lineage>
        <taxon>Bacteria</taxon>
        <taxon>Pseudomonadati</taxon>
        <taxon>Bdellovibrionota</taxon>
        <taxon>Bdellovibrionia</taxon>
        <taxon>Bdellovibrionales</taxon>
        <taxon>Pseudobdellovibrionaceae</taxon>
        <taxon>Micavibrio</taxon>
    </lineage>
</organism>
<evidence type="ECO:0000256" key="2">
    <source>
        <dbReference type="ARBA" id="ARBA00023002"/>
    </source>
</evidence>
<dbReference type="Proteomes" id="UP000595362">
    <property type="component" value="Chromosome"/>
</dbReference>
<evidence type="ECO:0000313" key="7">
    <source>
        <dbReference type="Proteomes" id="UP000595362"/>
    </source>
</evidence>
<evidence type="ECO:0000313" key="6">
    <source>
        <dbReference type="EMBL" id="QQG36336.1"/>
    </source>
</evidence>
<dbReference type="GO" id="GO:0016616">
    <property type="term" value="F:oxidoreductase activity, acting on the CH-OH group of donors, NAD or NADP as acceptor"/>
    <property type="evidence" value="ECO:0007669"/>
    <property type="project" value="InterPro"/>
</dbReference>
<feature type="domain" description="UDP-glucose/GDP-mannose dehydrogenase C-terminal" evidence="5">
    <location>
        <begin position="318"/>
        <end position="419"/>
    </location>
</feature>
<evidence type="ECO:0000256" key="1">
    <source>
        <dbReference type="ARBA" id="ARBA00006601"/>
    </source>
</evidence>
<dbReference type="InterPro" id="IPR001732">
    <property type="entry name" value="UDP-Glc/GDP-Man_DH_N"/>
</dbReference>
<dbReference type="Gene3D" id="3.40.50.720">
    <property type="entry name" value="NAD(P)-binding Rossmann-like Domain"/>
    <property type="match status" value="2"/>
</dbReference>
<protein>
    <submittedName>
        <fullName evidence="6">Nucleotide sugar dehydrogenase</fullName>
    </submittedName>
</protein>
<keyword evidence="3" id="KW-0520">NAD</keyword>
<dbReference type="InterPro" id="IPR014027">
    <property type="entry name" value="UDP-Glc/GDP-Man_DH_C"/>
</dbReference>
<evidence type="ECO:0000256" key="4">
    <source>
        <dbReference type="PIRNR" id="PIRNR000124"/>
    </source>
</evidence>
<comment type="similarity">
    <text evidence="1 4">Belongs to the UDP-glucose/GDP-mannose dehydrogenase family.</text>
</comment>
<dbReference type="AlphaFoldDB" id="A0A7T5UHU7"/>
<dbReference type="InterPro" id="IPR036291">
    <property type="entry name" value="NAD(P)-bd_dom_sf"/>
</dbReference>
<dbReference type="Pfam" id="PF00984">
    <property type="entry name" value="UDPG_MGDP_dh"/>
    <property type="match status" value="1"/>
</dbReference>
<dbReference type="PIRSF" id="PIRSF000124">
    <property type="entry name" value="UDPglc_GDPman_dh"/>
    <property type="match status" value="1"/>
</dbReference>
<keyword evidence="2" id="KW-0560">Oxidoreductase</keyword>
<accession>A0A7T5UHU7</accession>
<dbReference type="SUPFAM" id="SSF52413">
    <property type="entry name" value="UDP-glucose/GDP-mannose dehydrogenase C-terminal domain"/>
    <property type="match status" value="1"/>
</dbReference>
<dbReference type="NCBIfam" id="TIGR03026">
    <property type="entry name" value="NDP-sugDHase"/>
    <property type="match status" value="1"/>
</dbReference>
<proteinExistence type="inferred from homology"/>
<dbReference type="InterPro" id="IPR028359">
    <property type="entry name" value="UDP_ManNAc/GlcNAc_DH"/>
</dbReference>
<gene>
    <name evidence="6" type="ORF">HYS17_00650</name>
</gene>
<evidence type="ECO:0000256" key="3">
    <source>
        <dbReference type="ARBA" id="ARBA00023027"/>
    </source>
</evidence>
<dbReference type="GO" id="GO:0000271">
    <property type="term" value="P:polysaccharide biosynthetic process"/>
    <property type="evidence" value="ECO:0007669"/>
    <property type="project" value="InterPro"/>
</dbReference>
<evidence type="ECO:0000259" key="5">
    <source>
        <dbReference type="SMART" id="SM00984"/>
    </source>
</evidence>
<dbReference type="EMBL" id="CP066681">
    <property type="protein sequence ID" value="QQG36336.1"/>
    <property type="molecule type" value="Genomic_DNA"/>
</dbReference>
<dbReference type="InterPro" id="IPR017476">
    <property type="entry name" value="UDP-Glc/GDP-Man"/>
</dbReference>
<dbReference type="SMART" id="SM00984">
    <property type="entry name" value="UDPG_MGDP_dh_C"/>
    <property type="match status" value="1"/>
</dbReference>
<dbReference type="GO" id="GO:0051287">
    <property type="term" value="F:NAD binding"/>
    <property type="evidence" value="ECO:0007669"/>
    <property type="project" value="InterPro"/>
</dbReference>
<sequence>MLRRLSDSHVAVVGLGYVGMPLALMLAKHMRVTGFDIHQERVEELKEGFDRNREIEGPLLRTTTCDFTSEVPDICDCNVYIVTVPTPIDGHNKPDLGPVESATKTVASVLKKGDIVVYESTVYPGVTEGICGPLLEQGSGLKSGKHFFLGYSPERINPGDAEHTVQKITKVVSGQTEEVSDFLAALYGQMNNGNIFRARDIRTAEASKAIENAQRDINVAFINEVTMILNKLGLSSYDVLEAAGTKWNFLKFSPGLVGGHCIGVDPYYLAECAQNIGHEPRVILAGREINDSMGPYVASCIHDLLVKETGSGKSGKILLMGFTFKENINDIRNTKVLDILKALQALGHDVAIHDPHARLEDVRHEYGIDIMSTLPDKAEYDVAALLVSHDVYKEMTPESLQSIVRRGGVIYDMKGIWRHMAVELAYRFSYQTL</sequence>
<dbReference type="Pfam" id="PF03721">
    <property type="entry name" value="UDPG_MGDP_dh_N"/>
    <property type="match status" value="1"/>
</dbReference>
<dbReference type="PIRSF" id="PIRSF500136">
    <property type="entry name" value="UDP_ManNAc_DH"/>
    <property type="match status" value="1"/>
</dbReference>